<evidence type="ECO:0000313" key="9">
    <source>
        <dbReference type="EMBL" id="RKD91432.1"/>
    </source>
</evidence>
<evidence type="ECO:0000256" key="5">
    <source>
        <dbReference type="ARBA" id="ARBA00022692"/>
    </source>
</evidence>
<keyword evidence="10" id="KW-1185">Reference proteome</keyword>
<dbReference type="PANTHER" id="PTHR21716:SF53">
    <property type="entry name" value="PERMEASE PERM-RELATED"/>
    <property type="match status" value="1"/>
</dbReference>
<dbReference type="Proteomes" id="UP000283387">
    <property type="component" value="Unassembled WGS sequence"/>
</dbReference>
<accession>A0A419W7U9</accession>
<feature type="transmembrane region" description="Helical" evidence="8">
    <location>
        <begin position="243"/>
        <end position="276"/>
    </location>
</feature>
<feature type="transmembrane region" description="Helical" evidence="8">
    <location>
        <begin position="10"/>
        <end position="27"/>
    </location>
</feature>
<dbReference type="EMBL" id="RAPN01000001">
    <property type="protein sequence ID" value="RKD91432.1"/>
    <property type="molecule type" value="Genomic_DNA"/>
</dbReference>
<dbReference type="OrthoDB" id="9793390at2"/>
<feature type="transmembrane region" description="Helical" evidence="8">
    <location>
        <begin position="322"/>
        <end position="348"/>
    </location>
</feature>
<keyword evidence="7 8" id="KW-0472">Membrane</keyword>
<feature type="transmembrane region" description="Helical" evidence="8">
    <location>
        <begin position="288"/>
        <end position="310"/>
    </location>
</feature>
<name>A0A419W7U9_9BACT</name>
<comment type="subcellular location">
    <subcellularLocation>
        <location evidence="1">Cell membrane</location>
        <topology evidence="1">Multi-pass membrane protein</topology>
    </subcellularLocation>
</comment>
<evidence type="ECO:0000313" key="10">
    <source>
        <dbReference type="Proteomes" id="UP000283387"/>
    </source>
</evidence>
<dbReference type="PANTHER" id="PTHR21716">
    <property type="entry name" value="TRANSMEMBRANE PROTEIN"/>
    <property type="match status" value="1"/>
</dbReference>
<gene>
    <name evidence="9" type="ORF">BC643_1785</name>
</gene>
<evidence type="ECO:0000256" key="4">
    <source>
        <dbReference type="ARBA" id="ARBA00022475"/>
    </source>
</evidence>
<evidence type="ECO:0000256" key="8">
    <source>
        <dbReference type="SAM" id="Phobius"/>
    </source>
</evidence>
<evidence type="ECO:0000256" key="1">
    <source>
        <dbReference type="ARBA" id="ARBA00004651"/>
    </source>
</evidence>
<comment type="similarity">
    <text evidence="2">Belongs to the autoinducer-2 exporter (AI-2E) (TC 2.A.86) family.</text>
</comment>
<keyword evidence="6 8" id="KW-1133">Transmembrane helix</keyword>
<evidence type="ECO:0000256" key="3">
    <source>
        <dbReference type="ARBA" id="ARBA00022448"/>
    </source>
</evidence>
<protein>
    <submittedName>
        <fullName evidence="9">Putative PurR-regulated permease PerM</fullName>
    </submittedName>
</protein>
<dbReference type="Pfam" id="PF01594">
    <property type="entry name" value="AI-2E_transport"/>
    <property type="match status" value="1"/>
</dbReference>
<dbReference type="RefSeq" id="WP_120272735.1">
    <property type="nucleotide sequence ID" value="NZ_RAPN01000001.1"/>
</dbReference>
<evidence type="ECO:0000256" key="6">
    <source>
        <dbReference type="ARBA" id="ARBA00022989"/>
    </source>
</evidence>
<comment type="caution">
    <text evidence="9">The sequence shown here is derived from an EMBL/GenBank/DDBJ whole genome shotgun (WGS) entry which is preliminary data.</text>
</comment>
<feature type="transmembrane region" description="Helical" evidence="8">
    <location>
        <begin position="64"/>
        <end position="86"/>
    </location>
</feature>
<keyword evidence="5 8" id="KW-0812">Transmembrane</keyword>
<dbReference type="GO" id="GO:0005886">
    <property type="term" value="C:plasma membrane"/>
    <property type="evidence" value="ECO:0007669"/>
    <property type="project" value="UniProtKB-SubCell"/>
</dbReference>
<sequence>MIQVNGKSKYWLFGIGALVLLFLMWYFSSLVTYILISVILSLMGRPLVRILTKVKIGKFRFSQSLSAFITLFVIWIFVFSAFRFLIPLLVSEFSELSTVNPDSVFDVIDEPLVRFMKTIGNETVESTQALFSQIFQNQIRARLGLEQVSNLVGTIAGALGELLLLFFAVSFITFFFLKEENMFRDSIMLLVPSEYEENVSRIMHSIHFLLRRYFLGLLAEVFLVGTMVTLGLTIIGLGFSHAVVIGVFCGLFNIIPYLGPWMGAVVGLLIGIAINVHADFSSHTLPLLGLMVLVFGTVQVVDNILFQPLIYSNSVKAHPLEIFLVIMAAGGFAGIMGMILAIPVYTILRVVAKEFFENMKIVRKITQSL</sequence>
<feature type="transmembrane region" description="Helical" evidence="8">
    <location>
        <begin position="151"/>
        <end position="177"/>
    </location>
</feature>
<feature type="transmembrane region" description="Helical" evidence="8">
    <location>
        <begin position="213"/>
        <end position="237"/>
    </location>
</feature>
<dbReference type="InterPro" id="IPR002549">
    <property type="entry name" value="AI-2E-like"/>
</dbReference>
<keyword evidence="3" id="KW-0813">Transport</keyword>
<evidence type="ECO:0000256" key="2">
    <source>
        <dbReference type="ARBA" id="ARBA00009773"/>
    </source>
</evidence>
<proteinExistence type="inferred from homology"/>
<organism evidence="9 10">
    <name type="scientific">Mangrovibacterium diazotrophicum</name>
    <dbReference type="NCBI Taxonomy" id="1261403"/>
    <lineage>
        <taxon>Bacteria</taxon>
        <taxon>Pseudomonadati</taxon>
        <taxon>Bacteroidota</taxon>
        <taxon>Bacteroidia</taxon>
        <taxon>Marinilabiliales</taxon>
        <taxon>Prolixibacteraceae</taxon>
        <taxon>Mangrovibacterium</taxon>
    </lineage>
</organism>
<reference evidence="9 10" key="1">
    <citation type="submission" date="2018-09" db="EMBL/GenBank/DDBJ databases">
        <title>Genomic Encyclopedia of Archaeal and Bacterial Type Strains, Phase II (KMG-II): from individual species to whole genera.</title>
        <authorList>
            <person name="Goeker M."/>
        </authorList>
    </citation>
    <scope>NUCLEOTIDE SEQUENCE [LARGE SCALE GENOMIC DNA]</scope>
    <source>
        <strain evidence="9 10">DSM 27148</strain>
    </source>
</reference>
<dbReference type="AlphaFoldDB" id="A0A419W7U9"/>
<keyword evidence="4" id="KW-1003">Cell membrane</keyword>
<evidence type="ECO:0000256" key="7">
    <source>
        <dbReference type="ARBA" id="ARBA00023136"/>
    </source>
</evidence>